<name>A2BXJ1_PROM5</name>
<proteinExistence type="predicted"/>
<gene>
    <name evidence="1" type="ordered locus">P9515_12951</name>
</gene>
<reference evidence="1 2" key="1">
    <citation type="journal article" date="2007" name="PLoS Genet.">
        <title>Patterns and implications of gene gain and loss in the evolution of Prochlorococcus.</title>
        <authorList>
            <person name="Kettler G.C."/>
            <person name="Martiny A.C."/>
            <person name="Huang K."/>
            <person name="Zucker J."/>
            <person name="Coleman M.L."/>
            <person name="Rodrigue S."/>
            <person name="Chen F."/>
            <person name="Lapidus A."/>
            <person name="Ferriera S."/>
            <person name="Johnson J."/>
            <person name="Steglich C."/>
            <person name="Church G.M."/>
            <person name="Richardson P."/>
            <person name="Chisholm S.W."/>
        </authorList>
    </citation>
    <scope>NUCLEOTIDE SEQUENCE [LARGE SCALE GENOMIC DNA]</scope>
    <source>
        <strain evidence="1 2">MIT 9515</strain>
    </source>
</reference>
<dbReference type="STRING" id="167542.P9515_12951"/>
<sequence length="42" mass="4900">MNAWISINSKTLGKLLRRYKLTSKGKQEITKELRKDLHLGMV</sequence>
<dbReference type="GeneID" id="79877518"/>
<dbReference type="HOGENOM" id="CLU_3256298_0_0_3"/>
<dbReference type="RefSeq" id="WP_011820601.1">
    <property type="nucleotide sequence ID" value="NC_008817.1"/>
</dbReference>
<dbReference type="AlphaFoldDB" id="A2BXJ1"/>
<evidence type="ECO:0000313" key="1">
    <source>
        <dbReference type="EMBL" id="ABM72502.1"/>
    </source>
</evidence>
<accession>A2BXJ1</accession>
<protein>
    <submittedName>
        <fullName evidence="1">Uncharacterized protein</fullName>
    </submittedName>
</protein>
<organism evidence="1 2">
    <name type="scientific">Prochlorococcus marinus (strain MIT 9515)</name>
    <dbReference type="NCBI Taxonomy" id="167542"/>
    <lineage>
        <taxon>Bacteria</taxon>
        <taxon>Bacillati</taxon>
        <taxon>Cyanobacteriota</taxon>
        <taxon>Cyanophyceae</taxon>
        <taxon>Synechococcales</taxon>
        <taxon>Prochlorococcaceae</taxon>
        <taxon>Prochlorococcus</taxon>
    </lineage>
</organism>
<evidence type="ECO:0000313" key="2">
    <source>
        <dbReference type="Proteomes" id="UP000001589"/>
    </source>
</evidence>
<dbReference type="KEGG" id="pmc:P9515_12951"/>
<dbReference type="EMBL" id="CP000552">
    <property type="protein sequence ID" value="ABM72502.1"/>
    <property type="molecule type" value="Genomic_DNA"/>
</dbReference>
<dbReference type="Proteomes" id="UP000001589">
    <property type="component" value="Chromosome"/>
</dbReference>